<feature type="chain" id="PRO_5015547465" description="Outer membrane lipoprotein-sorting protein" evidence="1">
    <location>
        <begin position="23"/>
        <end position="245"/>
    </location>
</feature>
<evidence type="ECO:0000313" key="3">
    <source>
        <dbReference type="Proteomes" id="UP000245468"/>
    </source>
</evidence>
<feature type="signal peptide" evidence="1">
    <location>
        <begin position="1"/>
        <end position="22"/>
    </location>
</feature>
<dbReference type="AlphaFoldDB" id="A0A2S2DXU8"/>
<keyword evidence="1" id="KW-0732">Signal</keyword>
<evidence type="ECO:0008006" key="4">
    <source>
        <dbReference type="Google" id="ProtNLM"/>
    </source>
</evidence>
<keyword evidence="3" id="KW-1185">Reference proteome</keyword>
<gene>
    <name evidence="2" type="ORF">HME7025_01735</name>
</gene>
<dbReference type="EMBL" id="CP029346">
    <property type="protein sequence ID" value="AWL09587.1"/>
    <property type="molecule type" value="Genomic_DNA"/>
</dbReference>
<dbReference type="KEGG" id="psez:HME7025_01735"/>
<proteinExistence type="predicted"/>
<protein>
    <recommendedName>
        <fullName evidence="4">Outer membrane lipoprotein-sorting protein</fullName>
    </recommendedName>
</protein>
<dbReference type="Gene3D" id="2.50.20.10">
    <property type="entry name" value="Lipoprotein localisation LolA/LolB/LppX"/>
    <property type="match status" value="1"/>
</dbReference>
<reference evidence="3" key="1">
    <citation type="submission" date="2018-05" db="EMBL/GenBank/DDBJ databases">
        <title>Pseudarcicella sp. HME7025 Genome sequencing and assembly.</title>
        <authorList>
            <person name="Kim H."/>
            <person name="Kang H."/>
            <person name="Joh K."/>
        </authorList>
    </citation>
    <scope>NUCLEOTIDE SEQUENCE [LARGE SCALE GENOMIC DNA]</scope>
    <source>
        <strain evidence="3">HME7025</strain>
    </source>
</reference>
<name>A0A2S2DXU8_9BACT</name>
<sequence>MRKIVYLWAILAMSISSFIVSAQTVDEIFAKHQEAMGGADKWSKVKSVVQSTKFTVQGMEIQSKSSILVGKAFRSEIEVMGNKMVQVIEGENGWWIRPQMMGGSGEPEDMPKEMIKVSKNQEAVGSVLLNAKLEGNKIDLVNKEKLDGADVYVVQITKKDGDVGTAYVSASTYLILKFATKVNLGGQVVDTELKFSNYKAIDGLYFPFSMETASPMGGGTMQVDTTSIEINPALDAAIFVKPVKK</sequence>
<dbReference type="RefSeq" id="WP_109323264.1">
    <property type="nucleotide sequence ID" value="NZ_CP029346.1"/>
</dbReference>
<dbReference type="OrthoDB" id="128937at2"/>
<organism evidence="2 3">
    <name type="scientific">Aquirufa nivalisilvae</name>
    <dbReference type="NCBI Taxonomy" id="2516557"/>
    <lineage>
        <taxon>Bacteria</taxon>
        <taxon>Pseudomonadati</taxon>
        <taxon>Bacteroidota</taxon>
        <taxon>Cytophagia</taxon>
        <taxon>Cytophagales</taxon>
        <taxon>Flectobacillaceae</taxon>
        <taxon>Aquirufa</taxon>
    </lineage>
</organism>
<evidence type="ECO:0000256" key="1">
    <source>
        <dbReference type="SAM" id="SignalP"/>
    </source>
</evidence>
<dbReference type="Proteomes" id="UP000245468">
    <property type="component" value="Chromosome"/>
</dbReference>
<accession>A0A2S2DXU8</accession>
<evidence type="ECO:0000313" key="2">
    <source>
        <dbReference type="EMBL" id="AWL09587.1"/>
    </source>
</evidence>